<dbReference type="AlphaFoldDB" id="A0AAD7HV94"/>
<feature type="non-terminal residue" evidence="1">
    <location>
        <position position="97"/>
    </location>
</feature>
<dbReference type="Proteomes" id="UP001215280">
    <property type="component" value="Unassembled WGS sequence"/>
</dbReference>
<organism evidence="1 2">
    <name type="scientific">Mycena maculata</name>
    <dbReference type="NCBI Taxonomy" id="230809"/>
    <lineage>
        <taxon>Eukaryota</taxon>
        <taxon>Fungi</taxon>
        <taxon>Dikarya</taxon>
        <taxon>Basidiomycota</taxon>
        <taxon>Agaricomycotina</taxon>
        <taxon>Agaricomycetes</taxon>
        <taxon>Agaricomycetidae</taxon>
        <taxon>Agaricales</taxon>
        <taxon>Marasmiineae</taxon>
        <taxon>Mycenaceae</taxon>
        <taxon>Mycena</taxon>
    </lineage>
</organism>
<accession>A0AAD7HV94</accession>
<sequence>LACLDEEISWLRARSKQLEEEHASVSRYHAQNTAILSPLRRMPPEVLGEIFLWTLPSARCSRFDTKNGPWLLPQISSRWRTISLSIPSLWSQINLDY</sequence>
<evidence type="ECO:0000313" key="2">
    <source>
        <dbReference type="Proteomes" id="UP001215280"/>
    </source>
</evidence>
<protein>
    <recommendedName>
        <fullName evidence="3">F-box domain-containing protein</fullName>
    </recommendedName>
</protein>
<dbReference type="EMBL" id="JARJLG010000200">
    <property type="protein sequence ID" value="KAJ7729109.1"/>
    <property type="molecule type" value="Genomic_DNA"/>
</dbReference>
<feature type="non-terminal residue" evidence="1">
    <location>
        <position position="1"/>
    </location>
</feature>
<keyword evidence="2" id="KW-1185">Reference proteome</keyword>
<proteinExistence type="predicted"/>
<gene>
    <name evidence="1" type="ORF">DFH07DRAFT_703551</name>
</gene>
<reference evidence="1" key="1">
    <citation type="submission" date="2023-03" db="EMBL/GenBank/DDBJ databases">
        <title>Massive genome expansion in bonnet fungi (Mycena s.s.) driven by repeated elements and novel gene families across ecological guilds.</title>
        <authorList>
            <consortium name="Lawrence Berkeley National Laboratory"/>
            <person name="Harder C.B."/>
            <person name="Miyauchi S."/>
            <person name="Viragh M."/>
            <person name="Kuo A."/>
            <person name="Thoen E."/>
            <person name="Andreopoulos B."/>
            <person name="Lu D."/>
            <person name="Skrede I."/>
            <person name="Drula E."/>
            <person name="Henrissat B."/>
            <person name="Morin E."/>
            <person name="Kohler A."/>
            <person name="Barry K."/>
            <person name="LaButti K."/>
            <person name="Morin E."/>
            <person name="Salamov A."/>
            <person name="Lipzen A."/>
            <person name="Mereny Z."/>
            <person name="Hegedus B."/>
            <person name="Baldrian P."/>
            <person name="Stursova M."/>
            <person name="Weitz H."/>
            <person name="Taylor A."/>
            <person name="Grigoriev I.V."/>
            <person name="Nagy L.G."/>
            <person name="Martin F."/>
            <person name="Kauserud H."/>
        </authorList>
    </citation>
    <scope>NUCLEOTIDE SEQUENCE</scope>
    <source>
        <strain evidence="1">CBHHK188m</strain>
    </source>
</reference>
<evidence type="ECO:0000313" key="1">
    <source>
        <dbReference type="EMBL" id="KAJ7729109.1"/>
    </source>
</evidence>
<name>A0AAD7HV94_9AGAR</name>
<evidence type="ECO:0008006" key="3">
    <source>
        <dbReference type="Google" id="ProtNLM"/>
    </source>
</evidence>
<comment type="caution">
    <text evidence="1">The sequence shown here is derived from an EMBL/GenBank/DDBJ whole genome shotgun (WGS) entry which is preliminary data.</text>
</comment>